<keyword evidence="2" id="KW-1185">Reference proteome</keyword>
<dbReference type="InterPro" id="IPR036047">
    <property type="entry name" value="F-box-like_dom_sf"/>
</dbReference>
<dbReference type="PANTHER" id="PTHR31672:SF2">
    <property type="entry name" value="F-BOX DOMAIN-CONTAINING PROTEIN"/>
    <property type="match status" value="1"/>
</dbReference>
<organism evidence="1 2">
    <name type="scientific">Klebsormidium nitens</name>
    <name type="common">Green alga</name>
    <name type="synonym">Ulothrix nitens</name>
    <dbReference type="NCBI Taxonomy" id="105231"/>
    <lineage>
        <taxon>Eukaryota</taxon>
        <taxon>Viridiplantae</taxon>
        <taxon>Streptophyta</taxon>
        <taxon>Klebsormidiophyceae</taxon>
        <taxon>Klebsormidiales</taxon>
        <taxon>Klebsormidiaceae</taxon>
        <taxon>Klebsormidium</taxon>
    </lineage>
</organism>
<dbReference type="InterPro" id="IPR050796">
    <property type="entry name" value="SCF_F-box_component"/>
</dbReference>
<sequence length="730" mass="80686">MALFEQLPADVNLYICGFMSTFELDFEELERLRRVSKAWKAAVEEGLLGSPGRFHKAGLTRFACRLISDQQKSYPGLAILDEAGEELHLHPLTGGAYGSGGGPEDAENWKDIPESMVVVKDTLYVLSESKCVTDVNWLTVAKLRLRAYNLATAGGWRERSALLFDEQSEPLSPHAECFVQGKEHTNQTTLTVVASERYIFVYHKPLYNFYNNGFGTKSPQHADAQGNLYDTQTDTWRKMRLPKHIEFSMKINGCWYGNTVCMAISHECLYIKSITNLLVYSLKSDTTKKQRWKQFRLTSADGDTKAFGVQFSTVSMATAADSVNEVSILGWRPEHDDRYVAIIVGIPGGGKSPEQDSWKGEGFQYDSARGTDASSQLQAGGVGEGGLGLSGFGVGLRIPAPHLGIMSLFERLPPDVNLYICGFISAFELDFEELGRLRRVSKAWKEAVEEGLLGNPGRFHKAGLTKFACRLISNEEKAYPGLAILDDTGGELHLHPLMAGAYGSGGGLEDAEDWKEIPESLVVVKNTPYVLSEPKCPEGWKDVTKMRLRSFNLARRRAGASGAQGNLYDTLTDTWRKLRVPKRISASATMDRDGNRFCTAISDECLYIWVRPHLAIRSLKTEEQRWRYFTPVSSNGAPTPLVRSHAGSMAIVTGSVNHVSLLGWRPGFDTKGRPRKGAGEVVTISTFRLAPCLEDVAPSTNQGVRLVGQSVPDLKLQADEIPAIIRSLED</sequence>
<name>A0A1Y1IDC4_KLENI</name>
<dbReference type="AlphaFoldDB" id="A0A1Y1IDC4"/>
<reference evidence="1 2" key="1">
    <citation type="journal article" date="2014" name="Nat. Commun.">
        <title>Klebsormidium flaccidum genome reveals primary factors for plant terrestrial adaptation.</title>
        <authorList>
            <person name="Hori K."/>
            <person name="Maruyama F."/>
            <person name="Fujisawa T."/>
            <person name="Togashi T."/>
            <person name="Yamamoto N."/>
            <person name="Seo M."/>
            <person name="Sato S."/>
            <person name="Yamada T."/>
            <person name="Mori H."/>
            <person name="Tajima N."/>
            <person name="Moriyama T."/>
            <person name="Ikeuchi M."/>
            <person name="Watanabe M."/>
            <person name="Wada H."/>
            <person name="Kobayashi K."/>
            <person name="Saito M."/>
            <person name="Masuda T."/>
            <person name="Sasaki-Sekimoto Y."/>
            <person name="Mashiguchi K."/>
            <person name="Awai K."/>
            <person name="Shimojima M."/>
            <person name="Masuda S."/>
            <person name="Iwai M."/>
            <person name="Nobusawa T."/>
            <person name="Narise T."/>
            <person name="Kondo S."/>
            <person name="Saito H."/>
            <person name="Sato R."/>
            <person name="Murakawa M."/>
            <person name="Ihara Y."/>
            <person name="Oshima-Yamada Y."/>
            <person name="Ohtaka K."/>
            <person name="Satoh M."/>
            <person name="Sonobe K."/>
            <person name="Ishii M."/>
            <person name="Ohtani R."/>
            <person name="Kanamori-Sato M."/>
            <person name="Honoki R."/>
            <person name="Miyazaki D."/>
            <person name="Mochizuki H."/>
            <person name="Umetsu J."/>
            <person name="Higashi K."/>
            <person name="Shibata D."/>
            <person name="Kamiya Y."/>
            <person name="Sato N."/>
            <person name="Nakamura Y."/>
            <person name="Tabata S."/>
            <person name="Ida S."/>
            <person name="Kurokawa K."/>
            <person name="Ohta H."/>
        </authorList>
    </citation>
    <scope>NUCLEOTIDE SEQUENCE [LARGE SCALE GENOMIC DNA]</scope>
    <source>
        <strain evidence="1 2">NIES-2285</strain>
    </source>
</reference>
<dbReference type="Proteomes" id="UP000054558">
    <property type="component" value="Unassembled WGS sequence"/>
</dbReference>
<dbReference type="EMBL" id="DF237419">
    <property type="protein sequence ID" value="GAQ88920.1"/>
    <property type="molecule type" value="Genomic_DNA"/>
</dbReference>
<accession>A0A1Y1IDC4</accession>
<dbReference type="CDD" id="cd09917">
    <property type="entry name" value="F-box_SF"/>
    <property type="match status" value="1"/>
</dbReference>
<evidence type="ECO:0000313" key="2">
    <source>
        <dbReference type="Proteomes" id="UP000054558"/>
    </source>
</evidence>
<protein>
    <recommendedName>
        <fullName evidence="3">F-box domain-containing protein</fullName>
    </recommendedName>
</protein>
<evidence type="ECO:0008006" key="3">
    <source>
        <dbReference type="Google" id="ProtNLM"/>
    </source>
</evidence>
<dbReference type="SUPFAM" id="SSF81383">
    <property type="entry name" value="F-box domain"/>
    <property type="match status" value="1"/>
</dbReference>
<evidence type="ECO:0000313" key="1">
    <source>
        <dbReference type="EMBL" id="GAQ88920.1"/>
    </source>
</evidence>
<dbReference type="PANTHER" id="PTHR31672">
    <property type="entry name" value="BNACNNG10540D PROTEIN"/>
    <property type="match status" value="1"/>
</dbReference>
<proteinExistence type="predicted"/>
<gene>
    <name evidence="1" type="ORF">KFL_004700020</name>
</gene>